<evidence type="ECO:0000256" key="3">
    <source>
        <dbReference type="SAM" id="MobiDB-lite"/>
    </source>
</evidence>
<dbReference type="GO" id="GO:0005886">
    <property type="term" value="C:plasma membrane"/>
    <property type="evidence" value="ECO:0007669"/>
    <property type="project" value="InterPro"/>
</dbReference>
<name>A0A8S1QFQ4_PARPR</name>
<feature type="domain" description="Band 7" evidence="4">
    <location>
        <begin position="82"/>
        <end position="239"/>
    </location>
</feature>
<dbReference type="GO" id="GO:0098552">
    <property type="term" value="C:side of membrane"/>
    <property type="evidence" value="ECO:0007669"/>
    <property type="project" value="UniProtKB-ARBA"/>
</dbReference>
<feature type="coiled-coil region" evidence="2">
    <location>
        <begin position="188"/>
        <end position="248"/>
    </location>
</feature>
<dbReference type="PANTHER" id="PTHR10264">
    <property type="entry name" value="BAND 7 PROTEIN-RELATED"/>
    <property type="match status" value="1"/>
</dbReference>
<dbReference type="PANTHER" id="PTHR10264:SF19">
    <property type="entry name" value="AT06885P-RELATED"/>
    <property type="match status" value="1"/>
</dbReference>
<dbReference type="AlphaFoldDB" id="A0A8S1QFQ4"/>
<dbReference type="EMBL" id="CAJJDM010000163">
    <property type="protein sequence ID" value="CAD8114064.1"/>
    <property type="molecule type" value="Genomic_DNA"/>
</dbReference>
<dbReference type="InterPro" id="IPR043202">
    <property type="entry name" value="Band-7_stomatin-like"/>
</dbReference>
<comment type="similarity">
    <text evidence="1">Belongs to the band 7/mec-2 family.</text>
</comment>
<keyword evidence="6" id="KW-1185">Reference proteome</keyword>
<organism evidence="5 6">
    <name type="scientific">Paramecium primaurelia</name>
    <dbReference type="NCBI Taxonomy" id="5886"/>
    <lineage>
        <taxon>Eukaryota</taxon>
        <taxon>Sar</taxon>
        <taxon>Alveolata</taxon>
        <taxon>Ciliophora</taxon>
        <taxon>Intramacronucleata</taxon>
        <taxon>Oligohymenophorea</taxon>
        <taxon>Peniculida</taxon>
        <taxon>Parameciidae</taxon>
        <taxon>Paramecium</taxon>
    </lineage>
</organism>
<sequence>MYQQNQVMYQQQPNQQIPVQQHRDYNVPPPGYKAPRYPREELPENQEQNLDLGGSYQSYLYNCGECCGNCKAVCPCNPFVEYPYVQVEQSFVGVYLRFGKYIKTVQPGLIYINPCTDTIQKVDCKVQMIDCPRQQVMTKDNILVSIDATVYYRIVIPRRSIFYINDLHQAVTQLTLATIKSIAGSHTLQDLLEKRAEVQQQIEGFVDEHVWEWGIDIENMLIKDIQLNADLQNTLSMAAKEQRAAQAKVISAQGDVQSAKLMRQAAELLDSKAAMQIRYLDTITTLGQQGSTKVVLLPTDSK</sequence>
<proteinExistence type="inferred from homology"/>
<dbReference type="FunFam" id="3.30.479.30:FF:000004">
    <property type="entry name" value="Putative membrane protease family, stomatin"/>
    <property type="match status" value="1"/>
</dbReference>
<dbReference type="SMART" id="SM00244">
    <property type="entry name" value="PHB"/>
    <property type="match status" value="1"/>
</dbReference>
<dbReference type="Pfam" id="PF01145">
    <property type="entry name" value="Band_7"/>
    <property type="match status" value="1"/>
</dbReference>
<dbReference type="OMA" id="KFGRFER"/>
<dbReference type="CDD" id="cd13437">
    <property type="entry name" value="SPFH_alloslipin"/>
    <property type="match status" value="1"/>
</dbReference>
<gene>
    <name evidence="5" type="ORF">PPRIM_AZ9-3.1.T1580008</name>
</gene>
<evidence type="ECO:0000313" key="6">
    <source>
        <dbReference type="Proteomes" id="UP000688137"/>
    </source>
</evidence>
<evidence type="ECO:0000256" key="1">
    <source>
        <dbReference type="ARBA" id="ARBA00008164"/>
    </source>
</evidence>
<dbReference type="InterPro" id="IPR001107">
    <property type="entry name" value="Band_7"/>
</dbReference>
<accession>A0A8S1QFQ4</accession>
<dbReference type="Proteomes" id="UP000688137">
    <property type="component" value="Unassembled WGS sequence"/>
</dbReference>
<evidence type="ECO:0000313" key="5">
    <source>
        <dbReference type="EMBL" id="CAD8114064.1"/>
    </source>
</evidence>
<comment type="caution">
    <text evidence="5">The sequence shown here is derived from an EMBL/GenBank/DDBJ whole genome shotgun (WGS) entry which is preliminary data.</text>
</comment>
<keyword evidence="2" id="KW-0175">Coiled coil</keyword>
<evidence type="ECO:0000256" key="2">
    <source>
        <dbReference type="SAM" id="Coils"/>
    </source>
</evidence>
<feature type="region of interest" description="Disordered" evidence="3">
    <location>
        <begin position="18"/>
        <end position="38"/>
    </location>
</feature>
<protein>
    <recommendedName>
        <fullName evidence="4">Band 7 domain-containing protein</fullName>
    </recommendedName>
</protein>
<evidence type="ECO:0000259" key="4">
    <source>
        <dbReference type="SMART" id="SM00244"/>
    </source>
</evidence>
<reference evidence="5" key="1">
    <citation type="submission" date="2021-01" db="EMBL/GenBank/DDBJ databases">
        <authorList>
            <consortium name="Genoscope - CEA"/>
            <person name="William W."/>
        </authorList>
    </citation>
    <scope>NUCLEOTIDE SEQUENCE</scope>
</reference>